<evidence type="ECO:0000313" key="2">
    <source>
        <dbReference type="Proteomes" id="UP000005337"/>
    </source>
</evidence>
<gene>
    <name evidence="1" type="ORF">AC3_A0552</name>
</gene>
<name>B1BSX4_CLOPF</name>
<dbReference type="RefSeq" id="WP_003463393.1">
    <property type="nucleotide sequence ID" value="NZ_ABDW01000012.1"/>
</dbReference>
<dbReference type="EMBL" id="ABDW01000012">
    <property type="protein sequence ID" value="EDT15228.1"/>
    <property type="molecule type" value="Genomic_DNA"/>
</dbReference>
<comment type="caution">
    <text evidence="1">The sequence shown here is derived from an EMBL/GenBank/DDBJ whole genome shotgun (WGS) entry which is preliminary data.</text>
</comment>
<reference evidence="1 2" key="1">
    <citation type="submission" date="2007-07" db="EMBL/GenBank/DDBJ databases">
        <title>Annotation of Clostridium perfringens E str. JGS1987.</title>
        <authorList>
            <person name="Paulsen I."/>
            <person name="Sebastian Y."/>
        </authorList>
    </citation>
    <scope>NUCLEOTIDE SEQUENCE [LARGE SCALE GENOMIC DNA]</scope>
    <source>
        <strain evidence="2">E str. JGS1987</strain>
    </source>
</reference>
<dbReference type="Proteomes" id="UP000005337">
    <property type="component" value="Unassembled WGS sequence"/>
</dbReference>
<proteinExistence type="predicted"/>
<dbReference type="AlphaFoldDB" id="B1BSX4"/>
<sequence>MIHKDNVKDWIEVQLETIESTIKKSDKANCFTFVLNGETYTLHHRHKNDKGSLLCHLEPKDLEKMITDSVENTIPCLAFSVTYINKDTEKKNFIL</sequence>
<organism evidence="1 2">
    <name type="scientific">Clostridium perfringens E str. JGS1987</name>
    <dbReference type="NCBI Taxonomy" id="451755"/>
    <lineage>
        <taxon>Bacteria</taxon>
        <taxon>Bacillati</taxon>
        <taxon>Bacillota</taxon>
        <taxon>Clostridia</taxon>
        <taxon>Eubacteriales</taxon>
        <taxon>Clostridiaceae</taxon>
        <taxon>Clostridium</taxon>
    </lineage>
</organism>
<protein>
    <submittedName>
        <fullName evidence="1">Uncharacterized protein</fullName>
    </submittedName>
</protein>
<accession>B1BSX4</accession>
<evidence type="ECO:0000313" key="1">
    <source>
        <dbReference type="EMBL" id="EDT15228.1"/>
    </source>
</evidence>